<proteinExistence type="predicted"/>
<protein>
    <recommendedName>
        <fullName evidence="3">DUF4352 domain-containing protein</fullName>
    </recommendedName>
</protein>
<comment type="caution">
    <text evidence="4">The sequence shown here is derived from an EMBL/GenBank/DDBJ whole genome shotgun (WGS) entry which is preliminary data.</text>
</comment>
<dbReference type="Proteomes" id="UP000180057">
    <property type="component" value="Unassembled WGS sequence"/>
</dbReference>
<feature type="chain" id="PRO_5010258776" description="DUF4352 domain-containing protein" evidence="2">
    <location>
        <begin position="30"/>
        <end position="163"/>
    </location>
</feature>
<dbReference type="AlphaFoldDB" id="A0A1S2M3N9"/>
<reference evidence="4 5" key="1">
    <citation type="submission" date="2016-10" db="EMBL/GenBank/DDBJ databases">
        <title>Draft genome sequences of four alkaliphilic bacteria belonging to the Anaerobacillus genus.</title>
        <authorList>
            <person name="Bassil N.M."/>
            <person name="Lloyd J.R."/>
        </authorList>
    </citation>
    <scope>NUCLEOTIDE SEQUENCE [LARGE SCALE GENOMIC DNA]</scope>
    <source>
        <strain evidence="4 5">DSM 22531</strain>
    </source>
</reference>
<dbReference type="InterPro" id="IPR029051">
    <property type="entry name" value="DUF4352"/>
</dbReference>
<dbReference type="OrthoDB" id="1795719at2"/>
<accession>A0A1S2M3N9</accession>
<keyword evidence="5" id="KW-1185">Reference proteome</keyword>
<dbReference type="RefSeq" id="WP_071390300.1">
    <property type="nucleotide sequence ID" value="NZ_MLQS01000019.1"/>
</dbReference>
<evidence type="ECO:0000256" key="1">
    <source>
        <dbReference type="ARBA" id="ARBA00022729"/>
    </source>
</evidence>
<feature type="domain" description="DUF4352" evidence="3">
    <location>
        <begin position="45"/>
        <end position="153"/>
    </location>
</feature>
<dbReference type="Pfam" id="PF11611">
    <property type="entry name" value="DUF4352"/>
    <property type="match status" value="1"/>
</dbReference>
<evidence type="ECO:0000259" key="3">
    <source>
        <dbReference type="Pfam" id="PF11611"/>
    </source>
</evidence>
<sequence>MNKKIILVLSVLFSYMVFSFSLFPNDAFATMTSETTEEESSSRIHKIGETANVGGLDVTVQSLTVTEDHGDGRRLILNVSIFNHSEEEIDVLGNNMKLLNHQGKNQCRIIANEKRAVPTITINPAEVHDEQIIFEIEDLGIYNFTFRNPFYTGEAYWSIDLSE</sequence>
<evidence type="ECO:0000256" key="2">
    <source>
        <dbReference type="SAM" id="SignalP"/>
    </source>
</evidence>
<evidence type="ECO:0000313" key="4">
    <source>
        <dbReference type="EMBL" id="OIJ19254.1"/>
    </source>
</evidence>
<gene>
    <name evidence="4" type="ORF">BKP45_13935</name>
</gene>
<organism evidence="4 5">
    <name type="scientific">Anaerobacillus alkalidiazotrophicus</name>
    <dbReference type="NCBI Taxonomy" id="472963"/>
    <lineage>
        <taxon>Bacteria</taxon>
        <taxon>Bacillati</taxon>
        <taxon>Bacillota</taxon>
        <taxon>Bacilli</taxon>
        <taxon>Bacillales</taxon>
        <taxon>Bacillaceae</taxon>
        <taxon>Anaerobacillus</taxon>
    </lineage>
</organism>
<dbReference type="InterPro" id="IPR029050">
    <property type="entry name" value="Immunoprotect_excell_Ig-like"/>
</dbReference>
<feature type="signal peptide" evidence="2">
    <location>
        <begin position="1"/>
        <end position="29"/>
    </location>
</feature>
<evidence type="ECO:0000313" key="5">
    <source>
        <dbReference type="Proteomes" id="UP000180057"/>
    </source>
</evidence>
<dbReference type="Gene3D" id="2.60.40.1240">
    <property type="match status" value="1"/>
</dbReference>
<keyword evidence="1 2" id="KW-0732">Signal</keyword>
<dbReference type="EMBL" id="MLQS01000019">
    <property type="protein sequence ID" value="OIJ19254.1"/>
    <property type="molecule type" value="Genomic_DNA"/>
</dbReference>
<name>A0A1S2M3N9_9BACI</name>